<evidence type="ECO:0000313" key="4">
    <source>
        <dbReference type="Proteomes" id="UP000193411"/>
    </source>
</evidence>
<protein>
    <recommendedName>
        <fullName evidence="5">Transmembrane protein</fullName>
    </recommendedName>
</protein>
<sequence length="468" mass="48463">MPALAVPGDIVAIIACHHAFAGALILAQIKAVCRDVPFRSGWPPKAALLAFLMLLPSLILDGFVSLVVSSDLDHDDVTIAMAASLTRTAAVLILTLLCTARASFVSDLVSVVTKCVSGQQQSPVLPSLSMHALSSLPVLLLVVAQLVATVVMLVIDLVYQVAALRNPTKAWVDQSVDWTLHTTIATLCGLVNFAFVAYSEGWITHMLFRQSGAAAAAVVNANDLLTSPLATSNESESQSATATGGGNNAKVPWHQALAASTASSSATGTQPHHQQAASTPGGGAPTAAPVMSKHAIATARFRVVYAVLIISVFFIQLVMLLVALFTDPASDRALAPLDITGWAIILCRVYEFSDEFVACSGPLGAAGASAGTSGLQSSRGYTPLEDSADGYGGGMDEGIDLATAADAIELQQFKTELTLGASGPGVHAGVRSRGVTTGTESATSTTLLDMSYASDMGLVNHVQNHTRQ</sequence>
<feature type="transmembrane region" description="Helical" evidence="2">
    <location>
        <begin position="138"/>
        <end position="158"/>
    </location>
</feature>
<gene>
    <name evidence="3" type="ORF">BCR44DRAFT_41276</name>
</gene>
<feature type="transmembrane region" description="Helical" evidence="2">
    <location>
        <begin position="79"/>
        <end position="98"/>
    </location>
</feature>
<evidence type="ECO:0000256" key="2">
    <source>
        <dbReference type="SAM" id="Phobius"/>
    </source>
</evidence>
<keyword evidence="2" id="KW-1133">Transmembrane helix</keyword>
<feature type="transmembrane region" description="Helical" evidence="2">
    <location>
        <begin position="303"/>
        <end position="325"/>
    </location>
</feature>
<name>A0A1Y2I0Q8_9FUNG</name>
<reference evidence="3 4" key="1">
    <citation type="submission" date="2016-07" db="EMBL/GenBank/DDBJ databases">
        <title>Pervasive Adenine N6-methylation of Active Genes in Fungi.</title>
        <authorList>
            <consortium name="DOE Joint Genome Institute"/>
            <person name="Mondo S.J."/>
            <person name="Dannebaum R.O."/>
            <person name="Kuo R.C."/>
            <person name="Labutti K."/>
            <person name="Haridas S."/>
            <person name="Kuo A."/>
            <person name="Salamov A."/>
            <person name="Ahrendt S.R."/>
            <person name="Lipzen A."/>
            <person name="Sullivan W."/>
            <person name="Andreopoulos W.B."/>
            <person name="Clum A."/>
            <person name="Lindquist E."/>
            <person name="Daum C."/>
            <person name="Ramamoorthy G.K."/>
            <person name="Gryganskyi A."/>
            <person name="Culley D."/>
            <person name="Magnuson J.K."/>
            <person name="James T.Y."/>
            <person name="O'Malley M.A."/>
            <person name="Stajich J.E."/>
            <person name="Spatafora J.W."/>
            <person name="Visel A."/>
            <person name="Grigoriev I.V."/>
        </authorList>
    </citation>
    <scope>NUCLEOTIDE SEQUENCE [LARGE SCALE GENOMIC DNA]</scope>
    <source>
        <strain evidence="3 4">PL171</strain>
    </source>
</reference>
<dbReference type="AlphaFoldDB" id="A0A1Y2I0Q8"/>
<dbReference type="Proteomes" id="UP000193411">
    <property type="component" value="Unassembled WGS sequence"/>
</dbReference>
<evidence type="ECO:0000256" key="1">
    <source>
        <dbReference type="SAM" id="MobiDB-lite"/>
    </source>
</evidence>
<comment type="caution">
    <text evidence="3">The sequence shown here is derived from an EMBL/GenBank/DDBJ whole genome shotgun (WGS) entry which is preliminary data.</text>
</comment>
<keyword evidence="4" id="KW-1185">Reference proteome</keyword>
<evidence type="ECO:0008006" key="5">
    <source>
        <dbReference type="Google" id="ProtNLM"/>
    </source>
</evidence>
<feature type="transmembrane region" description="Helical" evidence="2">
    <location>
        <begin position="48"/>
        <end position="67"/>
    </location>
</feature>
<feature type="transmembrane region" description="Helical" evidence="2">
    <location>
        <begin position="178"/>
        <end position="199"/>
    </location>
</feature>
<evidence type="ECO:0000313" key="3">
    <source>
        <dbReference type="EMBL" id="ORZ40440.1"/>
    </source>
</evidence>
<dbReference type="OrthoDB" id="10688248at2759"/>
<organism evidence="3 4">
    <name type="scientific">Catenaria anguillulae PL171</name>
    <dbReference type="NCBI Taxonomy" id="765915"/>
    <lineage>
        <taxon>Eukaryota</taxon>
        <taxon>Fungi</taxon>
        <taxon>Fungi incertae sedis</taxon>
        <taxon>Blastocladiomycota</taxon>
        <taxon>Blastocladiomycetes</taxon>
        <taxon>Blastocladiales</taxon>
        <taxon>Catenariaceae</taxon>
        <taxon>Catenaria</taxon>
    </lineage>
</organism>
<keyword evidence="2" id="KW-0812">Transmembrane</keyword>
<dbReference type="EMBL" id="MCFL01000003">
    <property type="protein sequence ID" value="ORZ40440.1"/>
    <property type="molecule type" value="Genomic_DNA"/>
</dbReference>
<accession>A0A1Y2I0Q8</accession>
<feature type="region of interest" description="Disordered" evidence="1">
    <location>
        <begin position="264"/>
        <end position="285"/>
    </location>
</feature>
<proteinExistence type="predicted"/>
<feature type="transmembrane region" description="Helical" evidence="2">
    <location>
        <begin position="6"/>
        <end position="27"/>
    </location>
</feature>
<keyword evidence="2" id="KW-0472">Membrane</keyword>